<protein>
    <recommendedName>
        <fullName evidence="6">Secreted protein</fullName>
    </recommendedName>
</protein>
<dbReference type="AlphaFoldDB" id="A0A1V9ZAH3"/>
<feature type="signal peptide" evidence="3">
    <location>
        <begin position="1"/>
        <end position="19"/>
    </location>
</feature>
<keyword evidence="2" id="KW-1133">Transmembrane helix</keyword>
<feature type="transmembrane region" description="Helical" evidence="2">
    <location>
        <begin position="199"/>
        <end position="218"/>
    </location>
</feature>
<organism evidence="4 5">
    <name type="scientific">Thraustotheca clavata</name>
    <dbReference type="NCBI Taxonomy" id="74557"/>
    <lineage>
        <taxon>Eukaryota</taxon>
        <taxon>Sar</taxon>
        <taxon>Stramenopiles</taxon>
        <taxon>Oomycota</taxon>
        <taxon>Saprolegniomycetes</taxon>
        <taxon>Saprolegniales</taxon>
        <taxon>Achlyaceae</taxon>
        <taxon>Thraustotheca</taxon>
    </lineage>
</organism>
<evidence type="ECO:0000256" key="1">
    <source>
        <dbReference type="SAM" id="MobiDB-lite"/>
    </source>
</evidence>
<accession>A0A1V9ZAH3</accession>
<keyword evidence="5" id="KW-1185">Reference proteome</keyword>
<dbReference type="Proteomes" id="UP000243217">
    <property type="component" value="Unassembled WGS sequence"/>
</dbReference>
<feature type="region of interest" description="Disordered" evidence="1">
    <location>
        <begin position="327"/>
        <end position="386"/>
    </location>
</feature>
<evidence type="ECO:0000313" key="5">
    <source>
        <dbReference type="Proteomes" id="UP000243217"/>
    </source>
</evidence>
<dbReference type="EMBL" id="JNBS01002153">
    <property type="protein sequence ID" value="OQR94979.1"/>
    <property type="molecule type" value="Genomic_DNA"/>
</dbReference>
<feature type="transmembrane region" description="Helical" evidence="2">
    <location>
        <begin position="164"/>
        <end position="187"/>
    </location>
</feature>
<feature type="chain" id="PRO_5010705978" description="Secreted protein" evidence="3">
    <location>
        <begin position="20"/>
        <end position="409"/>
    </location>
</feature>
<sequence length="409" mass="42476">MPSIASTLTTLALATTALALDQCNIAAMGDVYAVIGGPLSSACATSIGITQTNPNKIPLDDVFIKVASENTLNAMSKSSECTSWWTAVTKAMSTQPNCALTHTITLEQVEKMTVSQYFSANNDQINHVATNIATNSTDAPIPVMTLSPTTVPSSNTTNTTTAPVASGAASMSLTIVVAAVSATGYLFSNCYVFTFEFPMRSIPFLLVLFFVNAILAISPCDVEKDLGKVYEIIEGSASAACAASVGIVESNANKMPLDILFTKETSQSMLTSLSASTACTSWWTSVTQAMSHVKTCSMADVSIRAIQRLSISEYFVVNNDVLNHQPLPPLDSSESNYVPAPSDSGSGSSNTTTTQVATANTTATTLPATIENTTTTTVSPSTTAAPSSSAGAIGAFSMATIVALALNLV</sequence>
<evidence type="ECO:0008006" key="6">
    <source>
        <dbReference type="Google" id="ProtNLM"/>
    </source>
</evidence>
<comment type="caution">
    <text evidence="4">The sequence shown here is derived from an EMBL/GenBank/DDBJ whole genome shotgun (WGS) entry which is preliminary data.</text>
</comment>
<evidence type="ECO:0000256" key="3">
    <source>
        <dbReference type="SAM" id="SignalP"/>
    </source>
</evidence>
<proteinExistence type="predicted"/>
<evidence type="ECO:0000256" key="2">
    <source>
        <dbReference type="SAM" id="Phobius"/>
    </source>
</evidence>
<keyword evidence="2" id="KW-0812">Transmembrane</keyword>
<dbReference type="OrthoDB" id="79244at2759"/>
<evidence type="ECO:0000313" key="4">
    <source>
        <dbReference type="EMBL" id="OQR94979.1"/>
    </source>
</evidence>
<name>A0A1V9ZAH3_9STRA</name>
<feature type="compositionally biased region" description="Low complexity" evidence="1">
    <location>
        <begin position="344"/>
        <end position="386"/>
    </location>
</feature>
<keyword evidence="2" id="KW-0472">Membrane</keyword>
<keyword evidence="3" id="KW-0732">Signal</keyword>
<reference evidence="4 5" key="1">
    <citation type="journal article" date="2014" name="Genome Biol. Evol.">
        <title>The secreted proteins of Achlya hypogyna and Thraustotheca clavata identify the ancestral oomycete secretome and reveal gene acquisitions by horizontal gene transfer.</title>
        <authorList>
            <person name="Misner I."/>
            <person name="Blouin N."/>
            <person name="Leonard G."/>
            <person name="Richards T.A."/>
            <person name="Lane C.E."/>
        </authorList>
    </citation>
    <scope>NUCLEOTIDE SEQUENCE [LARGE SCALE GENOMIC DNA]</scope>
    <source>
        <strain evidence="4 5">ATCC 34112</strain>
    </source>
</reference>
<gene>
    <name evidence="4" type="ORF">THRCLA_22194</name>
</gene>